<reference evidence="4 5" key="1">
    <citation type="journal article" date="2018" name="Genome Biol. Evol.">
        <title>Multiple Roots of Fruiting Body Formation in Amoebozoa.</title>
        <authorList>
            <person name="Hillmann F."/>
            <person name="Forbes G."/>
            <person name="Novohradska S."/>
            <person name="Ferling I."/>
            <person name="Riege K."/>
            <person name="Groth M."/>
            <person name="Westermann M."/>
            <person name="Marz M."/>
            <person name="Spaller T."/>
            <person name="Winckler T."/>
            <person name="Schaap P."/>
            <person name="Glockner G."/>
        </authorList>
    </citation>
    <scope>NUCLEOTIDE SEQUENCE [LARGE SCALE GENOMIC DNA]</scope>
    <source>
        <strain evidence="4 5">Jena</strain>
    </source>
</reference>
<dbReference type="InterPro" id="IPR009829">
    <property type="entry name" value="SKA1"/>
</dbReference>
<evidence type="ECO:0000256" key="1">
    <source>
        <dbReference type="ARBA" id="ARBA00006836"/>
    </source>
</evidence>
<proteinExistence type="inferred from homology"/>
<keyword evidence="5" id="KW-1185">Reference proteome</keyword>
<dbReference type="PANTHER" id="PTHR28573:SF1">
    <property type="entry name" value="SPINDLE AND KINETOCHORE-ASSOCIATED PROTEIN 1"/>
    <property type="match status" value="1"/>
</dbReference>
<keyword evidence="2" id="KW-0175">Coiled coil</keyword>
<dbReference type="Proteomes" id="UP000241769">
    <property type="component" value="Unassembled WGS sequence"/>
</dbReference>
<sequence length="289" mass="32496">MQSLGTFENVVSILNTQVNELKTLMTLRGDSIDDSDDGLERLQQTIESIEASMSEVSGMIEGEKRYISKSLEFKAKAQEQRDLVSYMMDHLPSSLPSSVKAQAILNVPTIKQYNPSTSQDKENIPQINSVDVPQSVQKAQTAQLVQQPLRELPPPEPVKKSKPRTTPPKMSLVTPQELEDTPKYMKGRLTIEKINLSIEELQSFVNSKYKILSTPLAKLTGDPLVKYKAYKDLETKDTRGVFFFTDNDAWKNTSCVKNDTTGKAILAVLRHLNRVKDMGGTLKRYNLCE</sequence>
<dbReference type="GO" id="GO:0008017">
    <property type="term" value="F:microtubule binding"/>
    <property type="evidence" value="ECO:0007669"/>
    <property type="project" value="InterPro"/>
</dbReference>
<organism evidence="4 5">
    <name type="scientific">Planoprotostelium fungivorum</name>
    <dbReference type="NCBI Taxonomy" id="1890364"/>
    <lineage>
        <taxon>Eukaryota</taxon>
        <taxon>Amoebozoa</taxon>
        <taxon>Evosea</taxon>
        <taxon>Variosea</taxon>
        <taxon>Cavosteliida</taxon>
        <taxon>Cavosteliaceae</taxon>
        <taxon>Planoprotostelium</taxon>
    </lineage>
</organism>
<evidence type="ECO:0000313" key="4">
    <source>
        <dbReference type="EMBL" id="PRP89024.1"/>
    </source>
</evidence>
<evidence type="ECO:0000256" key="2">
    <source>
        <dbReference type="SAM" id="Coils"/>
    </source>
</evidence>
<accession>A0A2P6NYJ2</accession>
<dbReference type="EMBL" id="MDYQ01000006">
    <property type="protein sequence ID" value="PRP89024.1"/>
    <property type="molecule type" value="Genomic_DNA"/>
</dbReference>
<dbReference type="Gene3D" id="1.10.10.1890">
    <property type="entry name" value="Ska1 microtubule binding domain-like"/>
    <property type="match status" value="1"/>
</dbReference>
<dbReference type="GO" id="GO:0031110">
    <property type="term" value="P:regulation of microtubule polymerization or depolymerization"/>
    <property type="evidence" value="ECO:0007669"/>
    <property type="project" value="TreeGrafter"/>
</dbReference>
<dbReference type="GO" id="GO:0072686">
    <property type="term" value="C:mitotic spindle"/>
    <property type="evidence" value="ECO:0007669"/>
    <property type="project" value="TreeGrafter"/>
</dbReference>
<name>A0A2P6NYJ2_9EUKA</name>
<comment type="similarity">
    <text evidence="1">Belongs to the SKA1 family.</text>
</comment>
<gene>
    <name evidence="4" type="ORF">PROFUN_02302</name>
</gene>
<dbReference type="AlphaFoldDB" id="A0A2P6NYJ2"/>
<dbReference type="GO" id="GO:0007059">
    <property type="term" value="P:chromosome segregation"/>
    <property type="evidence" value="ECO:0007669"/>
    <property type="project" value="InterPro"/>
</dbReference>
<dbReference type="GO" id="GO:0000940">
    <property type="term" value="C:outer kinetochore"/>
    <property type="evidence" value="ECO:0007669"/>
    <property type="project" value="TreeGrafter"/>
</dbReference>
<comment type="caution">
    <text evidence="4">The sequence shown here is derived from an EMBL/GenBank/DDBJ whole genome shotgun (WGS) entry which is preliminary data.</text>
</comment>
<dbReference type="OrthoDB" id="5962at2759"/>
<feature type="region of interest" description="Disordered" evidence="3">
    <location>
        <begin position="147"/>
        <end position="173"/>
    </location>
</feature>
<dbReference type="STRING" id="1890364.A0A2P6NYJ2"/>
<feature type="coiled-coil region" evidence="2">
    <location>
        <begin position="32"/>
        <end position="59"/>
    </location>
</feature>
<dbReference type="PANTHER" id="PTHR28573">
    <property type="entry name" value="SPINDLE AND KINETOCHORE-ASSOCIATED PROTEIN 1"/>
    <property type="match status" value="1"/>
</dbReference>
<dbReference type="GO" id="GO:0051301">
    <property type="term" value="P:cell division"/>
    <property type="evidence" value="ECO:0007669"/>
    <property type="project" value="InterPro"/>
</dbReference>
<dbReference type="Pfam" id="PF07160">
    <property type="entry name" value="SKA1"/>
    <property type="match status" value="1"/>
</dbReference>
<evidence type="ECO:0000256" key="3">
    <source>
        <dbReference type="SAM" id="MobiDB-lite"/>
    </source>
</evidence>
<evidence type="ECO:0000313" key="5">
    <source>
        <dbReference type="Proteomes" id="UP000241769"/>
    </source>
</evidence>
<dbReference type="GO" id="GO:0005876">
    <property type="term" value="C:spindle microtubule"/>
    <property type="evidence" value="ECO:0007669"/>
    <property type="project" value="TreeGrafter"/>
</dbReference>
<protein>
    <submittedName>
        <fullName evidence="4">Spindle and kinetochore-associated protein 1</fullName>
    </submittedName>
</protein>
<dbReference type="InParanoid" id="A0A2P6NYJ2"/>
<dbReference type="GO" id="GO:0000278">
    <property type="term" value="P:mitotic cell cycle"/>
    <property type="evidence" value="ECO:0007669"/>
    <property type="project" value="TreeGrafter"/>
</dbReference>
<dbReference type="InterPro" id="IPR042031">
    <property type="entry name" value="SKA1_MBD_sf"/>
</dbReference>